<gene>
    <name evidence="3" type="ORF">DCAR_0935259</name>
</gene>
<dbReference type="Proteomes" id="UP000077755">
    <property type="component" value="Chromosome 9"/>
</dbReference>
<sequence>MNESTDDTYDDKFELKPGPKDPSVLHLQAEHRSSIIWNVGGGDVLRSRVRNPSSNRFPSLHHRMVPLLRDVGFDGVARLTGIYIDWSLVTALVERWRPETHTFHLPVGECTITLQDVSVILGLRVDGQAVTGSTDFKEGWSKLLENMFGEAPEEKYLDGGRLKMSWLDKILPELSDNANEDELIRYTQSYMLRLIGGILFTDHQGSEVHCMFLPLIQSFERSRTLAWGAGVLAYLYRELCKACKVGLWAWTRLPTLAPVPRGPYSDNKEIWGDLPGPFGLSCHNVSVNRFSLDVLGPDHFIWLPYADVLDDLSEICQEGNAVWCYKGPIICFYIVEPHEPDRCVRQFGMVQDIPSSATVYSRCLHKMTLKGKTETNWRDKHKEHILCWDNRLQFVNVINNVGAGVTTRYTEWYANVTRPYHTRVAAAQSYAVIVISIMCFSLSCML</sequence>
<evidence type="ECO:0000313" key="3">
    <source>
        <dbReference type="EMBL" id="WOH15716.1"/>
    </source>
</evidence>
<proteinExistence type="predicted"/>
<dbReference type="EMBL" id="CP093351">
    <property type="protein sequence ID" value="WOH15716.1"/>
    <property type="molecule type" value="Genomic_DNA"/>
</dbReference>
<dbReference type="PANTHER" id="PTHR46033">
    <property type="entry name" value="PROTEIN MAIN-LIKE 2"/>
    <property type="match status" value="1"/>
</dbReference>
<evidence type="ECO:0000256" key="1">
    <source>
        <dbReference type="SAM" id="MobiDB-lite"/>
    </source>
</evidence>
<reference evidence="3" key="1">
    <citation type="journal article" date="2016" name="Nat. Genet.">
        <title>A high-quality carrot genome assembly provides new insights into carotenoid accumulation and asterid genome evolution.</title>
        <authorList>
            <person name="Iorizzo M."/>
            <person name="Ellison S."/>
            <person name="Senalik D."/>
            <person name="Zeng P."/>
            <person name="Satapoomin P."/>
            <person name="Huang J."/>
            <person name="Bowman M."/>
            <person name="Iovene M."/>
            <person name="Sanseverino W."/>
            <person name="Cavagnaro P."/>
            <person name="Yildiz M."/>
            <person name="Macko-Podgorni A."/>
            <person name="Moranska E."/>
            <person name="Grzebelus E."/>
            <person name="Grzebelus D."/>
            <person name="Ashrafi H."/>
            <person name="Zheng Z."/>
            <person name="Cheng S."/>
            <person name="Spooner D."/>
            <person name="Van Deynze A."/>
            <person name="Simon P."/>
        </authorList>
    </citation>
    <scope>NUCLEOTIDE SEQUENCE</scope>
    <source>
        <tissue evidence="3">Leaf</tissue>
    </source>
</reference>
<feature type="compositionally biased region" description="Basic and acidic residues" evidence="1">
    <location>
        <begin position="10"/>
        <end position="19"/>
    </location>
</feature>
<dbReference type="InterPro" id="IPR044824">
    <property type="entry name" value="MAIN-like"/>
</dbReference>
<feature type="region of interest" description="Disordered" evidence="1">
    <location>
        <begin position="1"/>
        <end position="21"/>
    </location>
</feature>
<dbReference type="Pfam" id="PF10536">
    <property type="entry name" value="PMD"/>
    <property type="match status" value="1"/>
</dbReference>
<evidence type="ECO:0000313" key="4">
    <source>
        <dbReference type="Proteomes" id="UP000077755"/>
    </source>
</evidence>
<reference evidence="3" key="2">
    <citation type="submission" date="2022-03" db="EMBL/GenBank/DDBJ databases">
        <title>Draft title - Genomic analysis of global carrot germplasm unveils the trajectory of domestication and the origin of high carotenoid orange carrot.</title>
        <authorList>
            <person name="Iorizzo M."/>
            <person name="Ellison S."/>
            <person name="Senalik D."/>
            <person name="Macko-Podgorni A."/>
            <person name="Grzebelus D."/>
            <person name="Bostan H."/>
            <person name="Rolling W."/>
            <person name="Curaba J."/>
            <person name="Simon P."/>
        </authorList>
    </citation>
    <scope>NUCLEOTIDE SEQUENCE</scope>
    <source>
        <tissue evidence="3">Leaf</tissue>
    </source>
</reference>
<evidence type="ECO:0000259" key="2">
    <source>
        <dbReference type="Pfam" id="PF10536"/>
    </source>
</evidence>
<dbReference type="PANTHER" id="PTHR46033:SF8">
    <property type="entry name" value="PROTEIN MAINTENANCE OF MERISTEMS-LIKE"/>
    <property type="match status" value="1"/>
</dbReference>
<dbReference type="AlphaFoldDB" id="A0AAF0XWS8"/>
<dbReference type="InterPro" id="IPR019557">
    <property type="entry name" value="AminoTfrase-like_pln_mobile"/>
</dbReference>
<accession>A0AAF0XWS8</accession>
<feature type="domain" description="Aminotransferase-like plant mobile" evidence="2">
    <location>
        <begin position="75"/>
        <end position="413"/>
    </location>
</feature>
<keyword evidence="4" id="KW-1185">Reference proteome</keyword>
<protein>
    <recommendedName>
        <fullName evidence="2">Aminotransferase-like plant mobile domain-containing protein</fullName>
    </recommendedName>
</protein>
<name>A0AAF0XWS8_DAUCS</name>
<dbReference type="GO" id="GO:0010073">
    <property type="term" value="P:meristem maintenance"/>
    <property type="evidence" value="ECO:0007669"/>
    <property type="project" value="InterPro"/>
</dbReference>
<organism evidence="3 4">
    <name type="scientific">Daucus carota subsp. sativus</name>
    <name type="common">Carrot</name>
    <dbReference type="NCBI Taxonomy" id="79200"/>
    <lineage>
        <taxon>Eukaryota</taxon>
        <taxon>Viridiplantae</taxon>
        <taxon>Streptophyta</taxon>
        <taxon>Embryophyta</taxon>
        <taxon>Tracheophyta</taxon>
        <taxon>Spermatophyta</taxon>
        <taxon>Magnoliopsida</taxon>
        <taxon>eudicotyledons</taxon>
        <taxon>Gunneridae</taxon>
        <taxon>Pentapetalae</taxon>
        <taxon>asterids</taxon>
        <taxon>campanulids</taxon>
        <taxon>Apiales</taxon>
        <taxon>Apiaceae</taxon>
        <taxon>Apioideae</taxon>
        <taxon>Scandiceae</taxon>
        <taxon>Daucinae</taxon>
        <taxon>Daucus</taxon>
        <taxon>Daucus sect. Daucus</taxon>
    </lineage>
</organism>